<evidence type="ECO:0000256" key="2">
    <source>
        <dbReference type="ARBA" id="ARBA00007569"/>
    </source>
</evidence>
<evidence type="ECO:0000256" key="9">
    <source>
        <dbReference type="PROSITE-ProRule" id="PRU00117"/>
    </source>
</evidence>
<dbReference type="GO" id="GO:0016651">
    <property type="term" value="F:oxidoreductase activity, acting on NAD(P)H"/>
    <property type="evidence" value="ECO:0007669"/>
    <property type="project" value="InterPro"/>
</dbReference>
<dbReference type="PANTHER" id="PTHR10884">
    <property type="entry name" value="NADH DEHYDROGENASE UBIQUINONE IRON-SULFUR PROTEIN 3"/>
    <property type="match status" value="1"/>
</dbReference>
<keyword evidence="11" id="KW-1133">Transmembrane helix</keyword>
<evidence type="ECO:0000256" key="8">
    <source>
        <dbReference type="ARBA" id="ARBA00049551"/>
    </source>
</evidence>
<keyword evidence="14" id="KW-1185">Reference proteome</keyword>
<reference evidence="15" key="1">
    <citation type="submission" date="2016-04" db="UniProtKB">
        <authorList>
            <consortium name="WormBaseParasite"/>
        </authorList>
    </citation>
    <scope>IDENTIFICATION</scope>
</reference>
<sequence length="853" mass="94336">MQRSFLSPPTTPNARQSRTNVELSAREAAILAAMCGFAAFNLNSTDAKTMLHVFTLVPGIVFTFRIIAINNDSSTLSVSTMAVFWMYYGMGLICEVLLGYDESHAVVQLALVGALGVAAYRGIPSAEQSSSDFRTILSGSYSLIQQRTQKSPTQVRQARKRSLQSLSVETAVNIGTRTRTMSTQSCSDLTSLTAREITDDLKTLMTAIVSDTDTALEMFPSPASLTIASSQKTTSKNKAASPLSLMTARLTDPDTAIEMFPTPVPSQKSAKGLVTAVQSDTRTAVPIRSPATSATAAGSQVGPSKLLDEMTESPVLIDHSGLIAEPLKTLRFKLPSDEQTITLKNVSNQQFRWTVKTNAIYEIQAFPAHGVIHRGEEIQIKVVLNAENIAVPGANCDDDKAILQLETDADRCIRVRITGVPLAVAAAKIEIHELVLAIIRESFRHTVIVPSRFVGLIIGRNGKKIENVKLTTGANIKIGRNENGFTKVSIVGNYRRIVAAVTMIKDRLDSAGTATSVYDRPDRQEFHELLNEAMGDSSIIHHYNTYLKNALQVAYSSLSYEKFIAAPVYATQPFAWTAPTPPILMELGMLPILARPLSRGLQRSVAAASLSTTSVAKQTEQKQEKKKGPTILKLDEEKKKKLANFGRYVAECLPKFIQQVQFAGGDELEFLIHPSGVIPVLSFLKGNHSAQFTNLTFICGVDVPTRQNRFEVVYSLFSVRFMARCRIRTYTDEVAPLESATSVFRGANWYEREVYDMFGVWFNNHPDLRRILTDYGFEGHPFRKDFPLSGYNEVRFDPELKRIVYEPTELAQEFRKFDLETPWETFPAFRETSITSGYEQIHVGDKPAAPKAK</sequence>
<proteinExistence type="inferred from homology"/>
<evidence type="ECO:0000256" key="4">
    <source>
        <dbReference type="ARBA" id="ARBA00022448"/>
    </source>
</evidence>
<evidence type="ECO:0000256" key="7">
    <source>
        <dbReference type="ARBA" id="ARBA00023075"/>
    </source>
</evidence>
<feature type="transmembrane region" description="Helical" evidence="11">
    <location>
        <begin position="49"/>
        <end position="69"/>
    </location>
</feature>
<evidence type="ECO:0000256" key="6">
    <source>
        <dbReference type="ARBA" id="ARBA00023027"/>
    </source>
</evidence>
<dbReference type="InterPro" id="IPR004088">
    <property type="entry name" value="KH_dom_type_1"/>
</dbReference>
<feature type="domain" description="MSP" evidence="12">
    <location>
        <begin position="321"/>
        <end position="441"/>
    </location>
</feature>
<evidence type="ECO:0000256" key="10">
    <source>
        <dbReference type="RuleBase" id="RU003456"/>
    </source>
</evidence>
<dbReference type="InterPro" id="IPR008962">
    <property type="entry name" value="PapD-like_sf"/>
</dbReference>
<dbReference type="GO" id="GO:0003723">
    <property type="term" value="F:RNA binding"/>
    <property type="evidence" value="ECO:0007669"/>
    <property type="project" value="UniProtKB-UniRule"/>
</dbReference>
<dbReference type="Gene3D" id="3.30.1370.10">
    <property type="entry name" value="K Homology domain, type 1"/>
    <property type="match status" value="1"/>
</dbReference>
<dbReference type="InterPro" id="IPR013783">
    <property type="entry name" value="Ig-like_fold"/>
</dbReference>
<dbReference type="PROSITE" id="PS00542">
    <property type="entry name" value="COMPLEX1_30K"/>
    <property type="match status" value="1"/>
</dbReference>
<dbReference type="STRING" id="27835.A0A158R2E7"/>
<dbReference type="WBParaSite" id="NBR_0001570901-mRNA-1">
    <property type="protein sequence ID" value="NBR_0001570901-mRNA-1"/>
    <property type="gene ID" value="NBR_0001570901"/>
</dbReference>
<organism evidence="15">
    <name type="scientific">Nippostrongylus brasiliensis</name>
    <name type="common">Rat hookworm</name>
    <dbReference type="NCBI Taxonomy" id="27835"/>
    <lineage>
        <taxon>Eukaryota</taxon>
        <taxon>Metazoa</taxon>
        <taxon>Ecdysozoa</taxon>
        <taxon>Nematoda</taxon>
        <taxon>Chromadorea</taxon>
        <taxon>Rhabditida</taxon>
        <taxon>Rhabditina</taxon>
        <taxon>Rhabditomorpha</taxon>
        <taxon>Strongyloidea</taxon>
        <taxon>Heligmosomidae</taxon>
        <taxon>Nippostrongylus</taxon>
    </lineage>
</organism>
<evidence type="ECO:0000256" key="11">
    <source>
        <dbReference type="SAM" id="Phobius"/>
    </source>
</evidence>
<dbReference type="Pfam" id="PF00635">
    <property type="entry name" value="Motile_Sperm"/>
    <property type="match status" value="1"/>
</dbReference>
<evidence type="ECO:0000256" key="5">
    <source>
        <dbReference type="ARBA" id="ARBA00022967"/>
    </source>
</evidence>
<dbReference type="InterPro" id="IPR036612">
    <property type="entry name" value="KH_dom_type_1_sf"/>
</dbReference>
<protein>
    <recommendedName>
        <fullName evidence="3">NADH dehydrogenase [ubiquinone] iron-sulfur protein 3, mitochondrial</fullName>
    </recommendedName>
</protein>
<dbReference type="InterPro" id="IPR000535">
    <property type="entry name" value="MSP_dom"/>
</dbReference>
<dbReference type="SUPFAM" id="SSF49354">
    <property type="entry name" value="PapD-like"/>
    <property type="match status" value="1"/>
</dbReference>
<evidence type="ECO:0000313" key="13">
    <source>
        <dbReference type="EMBL" id="VDL79304.1"/>
    </source>
</evidence>
<dbReference type="SMART" id="SM00322">
    <property type="entry name" value="KH"/>
    <property type="match status" value="1"/>
</dbReference>
<evidence type="ECO:0000313" key="15">
    <source>
        <dbReference type="WBParaSite" id="NBR_0001570901-mRNA-1"/>
    </source>
</evidence>
<dbReference type="InterPro" id="IPR004087">
    <property type="entry name" value="KH_dom"/>
</dbReference>
<dbReference type="SUPFAM" id="SSF143243">
    <property type="entry name" value="Nqo5-like"/>
    <property type="match status" value="1"/>
</dbReference>
<evidence type="ECO:0000256" key="1">
    <source>
        <dbReference type="ARBA" id="ARBA00004173"/>
    </source>
</evidence>
<dbReference type="GO" id="GO:0005739">
    <property type="term" value="C:mitochondrion"/>
    <property type="evidence" value="ECO:0007669"/>
    <property type="project" value="UniProtKB-SubCell"/>
</dbReference>
<comment type="subcellular location">
    <subcellularLocation>
        <location evidence="1">Mitochondrion</location>
    </subcellularLocation>
</comment>
<evidence type="ECO:0000256" key="3">
    <source>
        <dbReference type="ARBA" id="ARBA00020084"/>
    </source>
</evidence>
<keyword evidence="5 10" id="KW-1278">Translocase</keyword>
<accession>A0A158R2E7</accession>
<dbReference type="Gene3D" id="2.60.40.10">
    <property type="entry name" value="Immunoglobulins"/>
    <property type="match status" value="1"/>
</dbReference>
<dbReference type="GO" id="GO:0008137">
    <property type="term" value="F:NADH dehydrogenase (ubiquinone) activity"/>
    <property type="evidence" value="ECO:0007669"/>
    <property type="project" value="UniProtKB-EC"/>
</dbReference>
<dbReference type="EMBL" id="UYSL01021851">
    <property type="protein sequence ID" value="VDL79304.1"/>
    <property type="molecule type" value="Genomic_DNA"/>
</dbReference>
<dbReference type="GO" id="GO:0016020">
    <property type="term" value="C:membrane"/>
    <property type="evidence" value="ECO:0007669"/>
    <property type="project" value="UniProtKB-ARBA"/>
</dbReference>
<keyword evidence="6 10" id="KW-0520">NAD</keyword>
<dbReference type="NCBIfam" id="NF004733">
    <property type="entry name" value="PRK06074.1-5"/>
    <property type="match status" value="1"/>
</dbReference>
<dbReference type="Pfam" id="PF00329">
    <property type="entry name" value="Complex1_30kDa"/>
    <property type="match status" value="1"/>
</dbReference>
<comment type="similarity">
    <text evidence="2 10">Belongs to the complex I 30 kDa subunit family.</text>
</comment>
<dbReference type="HAMAP" id="MF_01357">
    <property type="entry name" value="NDH1_NuoC"/>
    <property type="match status" value="1"/>
</dbReference>
<dbReference type="InterPro" id="IPR037232">
    <property type="entry name" value="NADH_quin_OxRdtase_su_C/D-like"/>
</dbReference>
<dbReference type="Pfam" id="PF00013">
    <property type="entry name" value="KH_1"/>
    <property type="match status" value="1"/>
</dbReference>
<evidence type="ECO:0000313" key="14">
    <source>
        <dbReference type="Proteomes" id="UP000271162"/>
    </source>
</evidence>
<comment type="catalytic activity">
    <reaction evidence="8">
        <text>a ubiquinone + NADH + 5 H(+)(in) = a ubiquinol + NAD(+) + 4 H(+)(out)</text>
        <dbReference type="Rhea" id="RHEA:29091"/>
        <dbReference type="Rhea" id="RHEA-COMP:9565"/>
        <dbReference type="Rhea" id="RHEA-COMP:9566"/>
        <dbReference type="ChEBI" id="CHEBI:15378"/>
        <dbReference type="ChEBI" id="CHEBI:16389"/>
        <dbReference type="ChEBI" id="CHEBI:17976"/>
        <dbReference type="ChEBI" id="CHEBI:57540"/>
        <dbReference type="ChEBI" id="CHEBI:57945"/>
        <dbReference type="EC" id="7.1.1.2"/>
    </reaction>
</comment>
<dbReference type="CDD" id="cd00105">
    <property type="entry name" value="KH-I"/>
    <property type="match status" value="1"/>
</dbReference>
<evidence type="ECO:0000259" key="12">
    <source>
        <dbReference type="PROSITE" id="PS50202"/>
    </source>
</evidence>
<reference evidence="13 14" key="2">
    <citation type="submission" date="2018-11" db="EMBL/GenBank/DDBJ databases">
        <authorList>
            <consortium name="Pathogen Informatics"/>
        </authorList>
    </citation>
    <scope>NUCLEOTIDE SEQUENCE [LARGE SCALE GENOMIC DNA]</scope>
</reference>
<keyword evidence="11" id="KW-0472">Membrane</keyword>
<dbReference type="Proteomes" id="UP000271162">
    <property type="component" value="Unassembled WGS sequence"/>
</dbReference>
<keyword evidence="9" id="KW-0694">RNA-binding</keyword>
<name>A0A158R2E7_NIPBR</name>
<dbReference type="InterPro" id="IPR010218">
    <property type="entry name" value="NADH_DH_suC"/>
</dbReference>
<dbReference type="SUPFAM" id="SSF54791">
    <property type="entry name" value="Eukaryotic type KH-domain (KH-domain type I)"/>
    <property type="match status" value="1"/>
</dbReference>
<keyword evidence="4 10" id="KW-0813">Transport</keyword>
<dbReference type="NCBIfam" id="TIGR01961">
    <property type="entry name" value="NuoC_fam"/>
    <property type="match status" value="1"/>
</dbReference>
<dbReference type="FunFam" id="3.30.460.80:FF:000002">
    <property type="entry name" value="NADH dehydrogenase iron-sulfur protein 3, mitochondrial"/>
    <property type="match status" value="1"/>
</dbReference>
<dbReference type="PROSITE" id="PS50084">
    <property type="entry name" value="KH_TYPE_1"/>
    <property type="match status" value="1"/>
</dbReference>
<dbReference type="AlphaFoldDB" id="A0A158R2E7"/>
<gene>
    <name evidence="13" type="ORF">NBR_LOCUS15710</name>
</gene>
<dbReference type="Gene3D" id="3.30.460.80">
    <property type="entry name" value="NADH:ubiquinone oxidoreductase, 30kDa subunit"/>
    <property type="match status" value="1"/>
</dbReference>
<dbReference type="PROSITE" id="PS50202">
    <property type="entry name" value="MSP"/>
    <property type="match status" value="1"/>
</dbReference>
<keyword evidence="11" id="KW-0812">Transmembrane</keyword>
<dbReference type="InterPro" id="IPR020396">
    <property type="entry name" value="NADH_UbQ_OxRdtase_CS"/>
</dbReference>
<keyword evidence="7" id="KW-0830">Ubiquinone</keyword>
<dbReference type="PANTHER" id="PTHR10884:SF14">
    <property type="entry name" value="NADH DEHYDROGENASE [UBIQUINONE] IRON-SULFUR PROTEIN 3, MITOCHONDRIAL"/>
    <property type="match status" value="1"/>
</dbReference>
<dbReference type="InterPro" id="IPR001268">
    <property type="entry name" value="NADH_UbQ_OxRdtase_30kDa_su"/>
</dbReference>
<feature type="transmembrane region" description="Helical" evidence="11">
    <location>
        <begin position="75"/>
        <end position="98"/>
    </location>
</feature>